<dbReference type="GeneID" id="9379696"/>
<gene>
    <name evidence="1" type="ORF">CC1G_14556</name>
</gene>
<dbReference type="AlphaFoldDB" id="D6RMG2"/>
<dbReference type="InParanoid" id="D6RMG2"/>
<dbReference type="HOGENOM" id="CLU_1102721_0_0_1"/>
<dbReference type="VEuPathDB" id="FungiDB:CC1G_14556"/>
<dbReference type="EMBL" id="AACS02000005">
    <property type="protein sequence ID" value="EFI27630.1"/>
    <property type="molecule type" value="Genomic_DNA"/>
</dbReference>
<evidence type="ECO:0000313" key="2">
    <source>
        <dbReference type="Proteomes" id="UP000001861"/>
    </source>
</evidence>
<keyword evidence="2" id="KW-1185">Reference proteome</keyword>
<organism evidence="1 2">
    <name type="scientific">Coprinopsis cinerea (strain Okayama-7 / 130 / ATCC MYA-4618 / FGSC 9003)</name>
    <name type="common">Inky cap fungus</name>
    <name type="synonym">Hormographiella aspergillata</name>
    <dbReference type="NCBI Taxonomy" id="240176"/>
    <lineage>
        <taxon>Eukaryota</taxon>
        <taxon>Fungi</taxon>
        <taxon>Dikarya</taxon>
        <taxon>Basidiomycota</taxon>
        <taxon>Agaricomycotina</taxon>
        <taxon>Agaricomycetes</taxon>
        <taxon>Agaricomycetidae</taxon>
        <taxon>Agaricales</taxon>
        <taxon>Agaricineae</taxon>
        <taxon>Psathyrellaceae</taxon>
        <taxon>Coprinopsis</taxon>
    </lineage>
</organism>
<comment type="caution">
    <text evidence="1">The sequence shown here is derived from an EMBL/GenBank/DDBJ whole genome shotgun (WGS) entry which is preliminary data.</text>
</comment>
<dbReference type="RefSeq" id="XP_002911124.1">
    <property type="nucleotide sequence ID" value="XM_002911078.1"/>
</dbReference>
<evidence type="ECO:0000313" key="1">
    <source>
        <dbReference type="EMBL" id="EFI27630.1"/>
    </source>
</evidence>
<proteinExistence type="predicted"/>
<protein>
    <submittedName>
        <fullName evidence="1">Uncharacterized protein</fullName>
    </submittedName>
</protein>
<name>D6RMG2_COPC7</name>
<reference evidence="1 2" key="1">
    <citation type="journal article" date="2010" name="Proc. Natl. Acad. Sci. U.S.A.">
        <title>Insights into evolution of multicellular fungi from the assembled chromosomes of the mushroom Coprinopsis cinerea (Coprinus cinereus).</title>
        <authorList>
            <person name="Stajich J.E."/>
            <person name="Wilke S.K."/>
            <person name="Ahren D."/>
            <person name="Au C.H."/>
            <person name="Birren B.W."/>
            <person name="Borodovsky M."/>
            <person name="Burns C."/>
            <person name="Canback B."/>
            <person name="Casselton L.A."/>
            <person name="Cheng C.K."/>
            <person name="Deng J."/>
            <person name="Dietrich F.S."/>
            <person name="Fargo D.C."/>
            <person name="Farman M.L."/>
            <person name="Gathman A.C."/>
            <person name="Goldberg J."/>
            <person name="Guigo R."/>
            <person name="Hoegger P.J."/>
            <person name="Hooker J.B."/>
            <person name="Huggins A."/>
            <person name="James T.Y."/>
            <person name="Kamada T."/>
            <person name="Kilaru S."/>
            <person name="Kodira C."/>
            <person name="Kues U."/>
            <person name="Kupfer D."/>
            <person name="Kwan H.S."/>
            <person name="Lomsadze A."/>
            <person name="Li W."/>
            <person name="Lilly W.W."/>
            <person name="Ma L.J."/>
            <person name="Mackey A.J."/>
            <person name="Manning G."/>
            <person name="Martin F."/>
            <person name="Muraguchi H."/>
            <person name="Natvig D.O."/>
            <person name="Palmerini H."/>
            <person name="Ramesh M.A."/>
            <person name="Rehmeyer C.J."/>
            <person name="Roe B.A."/>
            <person name="Shenoy N."/>
            <person name="Stanke M."/>
            <person name="Ter-Hovhannisyan V."/>
            <person name="Tunlid A."/>
            <person name="Velagapudi R."/>
            <person name="Vision T.J."/>
            <person name="Zeng Q."/>
            <person name="Zolan M.E."/>
            <person name="Pukkila P.J."/>
        </authorList>
    </citation>
    <scope>NUCLEOTIDE SEQUENCE [LARGE SCALE GENOMIC DNA]</scope>
    <source>
        <strain evidence="2">Okayama-7 / 130 / ATCC MYA-4618 / FGSC 9003</strain>
    </source>
</reference>
<accession>D6RMG2</accession>
<sequence>MSRSIPSFDIDKSQTRVYKEMDEYLQDARSSDMVIPFVVGPKTASEMHETPLLSLLCSEKITEPFPALIIGAIRSLGQWSDEGRRIIIVPVVTQAKWRTGVIPTLLEFLDKSSLNPGLYDSSGIGFPEQSLRAIYLDRFLHRTSPIWEASALNRVQRAVIPIDTWGDEYGQTYDNRVLEKKVEGTKQHLMKCGLGEMMVKPGWHVASLYPLTSEKAWQIIEFVLSDKDYVWDPIFRFPRGYVWKEGDDLSFK</sequence>
<dbReference type="Proteomes" id="UP000001861">
    <property type="component" value="Unassembled WGS sequence"/>
</dbReference>
<dbReference type="KEGG" id="cci:CC1G_14556"/>